<dbReference type="Proteomes" id="UP000588186">
    <property type="component" value="Unassembled WGS sequence"/>
</dbReference>
<accession>A0A6V7R3U8</accession>
<dbReference type="Pfam" id="PF02687">
    <property type="entry name" value="FtsX"/>
    <property type="match status" value="1"/>
</dbReference>
<evidence type="ECO:0000256" key="11">
    <source>
        <dbReference type="SAM" id="Phobius"/>
    </source>
</evidence>
<evidence type="ECO:0000256" key="7">
    <source>
        <dbReference type="ARBA" id="ARBA00022692"/>
    </source>
</evidence>
<evidence type="ECO:0000256" key="1">
    <source>
        <dbReference type="ARBA" id="ARBA00004651"/>
    </source>
</evidence>
<evidence type="ECO:0000256" key="5">
    <source>
        <dbReference type="ARBA" id="ARBA00022448"/>
    </source>
</evidence>
<feature type="transmembrane region" description="Helical" evidence="11">
    <location>
        <begin position="305"/>
        <end position="326"/>
    </location>
</feature>
<dbReference type="EMBL" id="CAJEWB010000004">
    <property type="protein sequence ID" value="CAD2072041.1"/>
    <property type="molecule type" value="Genomic_DNA"/>
</dbReference>
<comment type="subcellular location">
    <subcellularLocation>
        <location evidence="1">Cell membrane</location>
        <topology evidence="1">Multi-pass membrane protein</topology>
    </subcellularLocation>
</comment>
<dbReference type="GO" id="GO:0005886">
    <property type="term" value="C:plasma membrane"/>
    <property type="evidence" value="ECO:0007669"/>
    <property type="project" value="UniProtKB-SubCell"/>
</dbReference>
<evidence type="ECO:0000256" key="10">
    <source>
        <dbReference type="ARBA" id="ARBA00024973"/>
    </source>
</evidence>
<name>A0A6V7R3U8_9BACL</name>
<evidence type="ECO:0000256" key="4">
    <source>
        <dbReference type="ARBA" id="ARBA00016962"/>
    </source>
</evidence>
<dbReference type="PANTHER" id="PTHR43738:SF1">
    <property type="entry name" value="HEMIN TRANSPORT SYSTEM PERMEASE PROTEIN HRTB-RELATED"/>
    <property type="match status" value="1"/>
</dbReference>
<evidence type="ECO:0000256" key="8">
    <source>
        <dbReference type="ARBA" id="ARBA00022989"/>
    </source>
</evidence>
<keyword evidence="14" id="KW-1185">Reference proteome</keyword>
<keyword evidence="9 11" id="KW-0472">Membrane</keyword>
<protein>
    <recommendedName>
        <fullName evidence="4">Putative hemin transport system permease protein HrtB</fullName>
    </recommendedName>
</protein>
<keyword evidence="7 11" id="KW-0812">Transmembrane</keyword>
<comment type="similarity">
    <text evidence="2">Belongs to the ABC-4 integral membrane protein family. HrtB subfamily.</text>
</comment>
<feature type="transmembrane region" description="Helical" evidence="11">
    <location>
        <begin position="263"/>
        <end position="293"/>
    </location>
</feature>
<dbReference type="PANTHER" id="PTHR43738">
    <property type="entry name" value="ABC TRANSPORTER, MEMBRANE PROTEIN"/>
    <property type="match status" value="1"/>
</dbReference>
<proteinExistence type="inferred from homology"/>
<feature type="domain" description="ABC3 transporter permease C-terminal" evidence="12">
    <location>
        <begin position="222"/>
        <end position="333"/>
    </location>
</feature>
<sequence length="340" mass="37752">MNIAFKELKYYKFKYLLIGLILFLLAFLVMFVSSLAQGLGKDNISMIENLNGDHILVHEEADNQINQSVLEDKDTKLAEDNGYHFVSMKMLRIQEASAIQLLYSDDAVNYLVVEGHEPKSDNEILLDETLSKTYAIGDTIQARDYDDVAYEVSGFVEKSMYAHTSIGFVTKEGYKKVDENVTPTFAVGDKKIETPKHIDRITKQDAMNGIPSFQAEQLPLNLMVVFLFVISAIVISAFFYVITIQKTKEYGILKAIGTTSGKMITSIIVVVMTIVILSTVIAIGLTFVIGQFLPVTMPFFINENLVLLLFGSFVGVSLIGALLSVFKVIRIDPLSAIGGE</sequence>
<dbReference type="RefSeq" id="WP_186076116.1">
    <property type="nucleotide sequence ID" value="NZ_CAJEWB010000004.1"/>
</dbReference>
<evidence type="ECO:0000256" key="2">
    <source>
        <dbReference type="ARBA" id="ARBA00008697"/>
    </source>
</evidence>
<reference evidence="13 14" key="1">
    <citation type="submission" date="2020-07" db="EMBL/GenBank/DDBJ databases">
        <authorList>
            <person name="Criscuolo A."/>
        </authorList>
    </citation>
    <scope>NUCLEOTIDE SEQUENCE [LARGE SCALE GENOMIC DNA]</scope>
    <source>
        <strain evidence="13">CIP107946</strain>
    </source>
</reference>
<keyword evidence="6" id="KW-1003">Cell membrane</keyword>
<evidence type="ECO:0000313" key="13">
    <source>
        <dbReference type="EMBL" id="CAD2072041.1"/>
    </source>
</evidence>
<comment type="function">
    <text evidence="10">Part of the ABC transporter complex hrt involved in hemin import. Responsible for the translocation of the substrate across the membrane.</text>
</comment>
<organism evidence="13 14">
    <name type="scientific">Phocicoccus pinnipedialis</name>
    <dbReference type="NCBI Taxonomy" id="110845"/>
    <lineage>
        <taxon>Bacteria</taxon>
        <taxon>Bacillati</taxon>
        <taxon>Bacillota</taxon>
        <taxon>Bacilli</taxon>
        <taxon>Bacillales</taxon>
        <taxon>Salinicoccaceae</taxon>
        <taxon>Phocicoccus</taxon>
    </lineage>
</organism>
<evidence type="ECO:0000256" key="6">
    <source>
        <dbReference type="ARBA" id="ARBA00022475"/>
    </source>
</evidence>
<feature type="transmembrane region" description="Helical" evidence="11">
    <location>
        <begin position="220"/>
        <end position="242"/>
    </location>
</feature>
<keyword evidence="5" id="KW-0813">Transport</keyword>
<dbReference type="AlphaFoldDB" id="A0A6V7R3U8"/>
<keyword evidence="8 11" id="KW-1133">Transmembrane helix</keyword>
<evidence type="ECO:0000313" key="14">
    <source>
        <dbReference type="Proteomes" id="UP000588186"/>
    </source>
</evidence>
<evidence type="ECO:0000259" key="12">
    <source>
        <dbReference type="Pfam" id="PF02687"/>
    </source>
</evidence>
<dbReference type="InterPro" id="IPR051125">
    <property type="entry name" value="ABC-4/HrtB_transporter"/>
</dbReference>
<dbReference type="InterPro" id="IPR003838">
    <property type="entry name" value="ABC3_permease_C"/>
</dbReference>
<comment type="subunit">
    <text evidence="3">The complex is composed of two ATP-binding proteins (HrtA), two transmembrane proteins (HrtB) and a solute-binding protein.</text>
</comment>
<gene>
    <name evidence="13" type="ORF">JEOPIN946_00239</name>
</gene>
<evidence type="ECO:0000256" key="9">
    <source>
        <dbReference type="ARBA" id="ARBA00023136"/>
    </source>
</evidence>
<evidence type="ECO:0000256" key="3">
    <source>
        <dbReference type="ARBA" id="ARBA00011131"/>
    </source>
</evidence>
<comment type="caution">
    <text evidence="13">The sequence shown here is derived from an EMBL/GenBank/DDBJ whole genome shotgun (WGS) entry which is preliminary data.</text>
</comment>